<feature type="region of interest" description="Disordered" evidence="1">
    <location>
        <begin position="164"/>
        <end position="197"/>
    </location>
</feature>
<feature type="region of interest" description="Disordered" evidence="1">
    <location>
        <begin position="280"/>
        <end position="299"/>
    </location>
</feature>
<feature type="compositionally biased region" description="Basic and acidic residues" evidence="1">
    <location>
        <begin position="281"/>
        <end position="290"/>
    </location>
</feature>
<dbReference type="Proteomes" id="UP001174691">
    <property type="component" value="Unassembled WGS sequence"/>
</dbReference>
<reference evidence="2" key="1">
    <citation type="submission" date="2022-07" db="EMBL/GenBank/DDBJ databases">
        <title>Fungi with potential for degradation of polypropylene.</title>
        <authorList>
            <person name="Gostincar C."/>
        </authorList>
    </citation>
    <scope>NUCLEOTIDE SEQUENCE</scope>
    <source>
        <strain evidence="2">EXF-13287</strain>
    </source>
</reference>
<comment type="caution">
    <text evidence="2">The sequence shown here is derived from an EMBL/GenBank/DDBJ whole genome shotgun (WGS) entry which is preliminary data.</text>
</comment>
<dbReference type="EMBL" id="JANBVN010000023">
    <property type="protein sequence ID" value="KAJ9161375.1"/>
    <property type="molecule type" value="Genomic_DNA"/>
</dbReference>
<evidence type="ECO:0000313" key="3">
    <source>
        <dbReference type="Proteomes" id="UP001174691"/>
    </source>
</evidence>
<accession>A0AA38VZ75</accession>
<feature type="region of interest" description="Disordered" evidence="1">
    <location>
        <begin position="85"/>
        <end position="116"/>
    </location>
</feature>
<evidence type="ECO:0000256" key="1">
    <source>
        <dbReference type="SAM" id="MobiDB-lite"/>
    </source>
</evidence>
<dbReference type="AlphaFoldDB" id="A0AA38VZ75"/>
<gene>
    <name evidence="2" type="ORF">NKR19_g2314</name>
</gene>
<protein>
    <submittedName>
        <fullName evidence="2">Uncharacterized protein</fullName>
    </submittedName>
</protein>
<organism evidence="2 3">
    <name type="scientific">Coniochaeta hoffmannii</name>
    <dbReference type="NCBI Taxonomy" id="91930"/>
    <lineage>
        <taxon>Eukaryota</taxon>
        <taxon>Fungi</taxon>
        <taxon>Dikarya</taxon>
        <taxon>Ascomycota</taxon>
        <taxon>Pezizomycotina</taxon>
        <taxon>Sordariomycetes</taxon>
        <taxon>Sordariomycetidae</taxon>
        <taxon>Coniochaetales</taxon>
        <taxon>Coniochaetaceae</taxon>
        <taxon>Coniochaeta</taxon>
    </lineage>
</organism>
<keyword evidence="3" id="KW-1185">Reference proteome</keyword>
<feature type="compositionally biased region" description="Basic and acidic residues" evidence="1">
    <location>
        <begin position="87"/>
        <end position="116"/>
    </location>
</feature>
<name>A0AA38VZ75_9PEZI</name>
<proteinExistence type="predicted"/>
<evidence type="ECO:0000313" key="2">
    <source>
        <dbReference type="EMBL" id="KAJ9161375.1"/>
    </source>
</evidence>
<sequence>MCREIVITYDGCRHEASDKKLCLAAEREIAKAQKRTTWCCIAVKPPKRRVVCEVEYKPYRQAGFCEHCKAARRREQARQVRAFRAQSQERARADQLARDRQRQEKIKEAEAREEARAKARQAAERYEWEARAAQRDHGDSFIENPLYKQVMDLLSGPEYQEYMPPPAKSSARQATGRGREPCRSKLQSRTPAPVAETRVQEWYSGRKPRDSNPATGSVHAPAPARVRAPVTLPVPGVGMVLQRKQMAVAGLPQLRVVTDGGVHSKNKVVQHGGHTVPLLKQRQEQMHEPVDDYGEPMTDDEFLDFVERS</sequence>